<dbReference type="PANTHER" id="PTHR47328">
    <property type="match status" value="1"/>
</dbReference>
<dbReference type="Gene3D" id="3.30.1330.40">
    <property type="entry name" value="RutC-like"/>
    <property type="match status" value="1"/>
</dbReference>
<keyword evidence="1" id="KW-0812">Transmembrane</keyword>
<sequence>MSESSSSFLSSPFVAGFTSAVAVGAIGLLFMRKPSSVRNCSRITRWRDSPRSSAVLEHNGVVYVAGQVANIPTLAETGIEEQTKQTLAKVDELLELAGTDKSNILSAQIWVKDIQRDFEGMNKVWNSWVTPNSKGVRACVESRMAREHILVEVKVIAALP</sequence>
<gene>
    <name evidence="2" type="ORF">QSP1433_LOCUS2938</name>
</gene>
<accession>A0A7S2RFM4</accession>
<dbReference type="EMBL" id="HBHK01004959">
    <property type="protein sequence ID" value="CAD9669780.1"/>
    <property type="molecule type" value="Transcribed_RNA"/>
</dbReference>
<feature type="transmembrane region" description="Helical" evidence="1">
    <location>
        <begin position="12"/>
        <end position="31"/>
    </location>
</feature>
<keyword evidence="1" id="KW-1133">Transmembrane helix</keyword>
<name>A0A7S2RFM4_9STRA</name>
<keyword evidence="1" id="KW-0472">Membrane</keyword>
<dbReference type="PANTHER" id="PTHR47328:SF1">
    <property type="entry name" value="RUTC FAMILY PROTEIN YOAB"/>
    <property type="match status" value="1"/>
</dbReference>
<dbReference type="CDD" id="cd06150">
    <property type="entry name" value="YjgF_YER057c_UK114_like_2"/>
    <property type="match status" value="1"/>
</dbReference>
<evidence type="ECO:0000313" key="2">
    <source>
        <dbReference type="EMBL" id="CAD9669780.1"/>
    </source>
</evidence>
<dbReference type="Pfam" id="PF01042">
    <property type="entry name" value="Ribonuc_L-PSP"/>
    <property type="match status" value="1"/>
</dbReference>
<dbReference type="InterPro" id="IPR035709">
    <property type="entry name" value="YoaB-like"/>
</dbReference>
<dbReference type="InterPro" id="IPR006175">
    <property type="entry name" value="YjgF/YER057c/UK114"/>
</dbReference>
<reference evidence="2" key="1">
    <citation type="submission" date="2021-01" db="EMBL/GenBank/DDBJ databases">
        <authorList>
            <person name="Corre E."/>
            <person name="Pelletier E."/>
            <person name="Niang G."/>
            <person name="Scheremetjew M."/>
            <person name="Finn R."/>
            <person name="Kale V."/>
            <person name="Holt S."/>
            <person name="Cochrane G."/>
            <person name="Meng A."/>
            <person name="Brown T."/>
            <person name="Cohen L."/>
        </authorList>
    </citation>
    <scope>NUCLEOTIDE SEQUENCE</scope>
    <source>
        <strain evidence="2">NY070348D</strain>
    </source>
</reference>
<dbReference type="InterPro" id="IPR035959">
    <property type="entry name" value="RutC-like_sf"/>
</dbReference>
<proteinExistence type="predicted"/>
<evidence type="ECO:0000256" key="1">
    <source>
        <dbReference type="SAM" id="Phobius"/>
    </source>
</evidence>
<dbReference type="SUPFAM" id="SSF55298">
    <property type="entry name" value="YjgF-like"/>
    <property type="match status" value="1"/>
</dbReference>
<dbReference type="AlphaFoldDB" id="A0A7S2RFM4"/>
<protein>
    <submittedName>
        <fullName evidence="2">Uncharacterized protein</fullName>
    </submittedName>
</protein>
<organism evidence="2">
    <name type="scientific">Mucochytrium quahogii</name>
    <dbReference type="NCBI Taxonomy" id="96639"/>
    <lineage>
        <taxon>Eukaryota</taxon>
        <taxon>Sar</taxon>
        <taxon>Stramenopiles</taxon>
        <taxon>Bigyra</taxon>
        <taxon>Labyrinthulomycetes</taxon>
        <taxon>Thraustochytrida</taxon>
        <taxon>Thraustochytriidae</taxon>
        <taxon>Mucochytrium</taxon>
    </lineage>
</organism>